<keyword evidence="1" id="KW-0732">Signal</keyword>
<dbReference type="Proteomes" id="UP001231518">
    <property type="component" value="Chromosome 16"/>
</dbReference>
<sequence length="144" mass="16819">MSNKVTTSIFLTLLLLEISQSVFQDVKSVKFINTVQNNELIEETVRGQNMLFSLTKKNYEVPNSTARRVKRNLPMGPRCAKNMGQYGDRCWPLDKYYEHSGVGEKLKDALKKENYEEEAINLMKKWRQKHYRCAKKPCGQSMKH</sequence>
<feature type="chain" id="PRO_5042089922" evidence="1">
    <location>
        <begin position="22"/>
        <end position="144"/>
    </location>
</feature>
<feature type="signal peptide" evidence="1">
    <location>
        <begin position="1"/>
        <end position="21"/>
    </location>
</feature>
<comment type="caution">
    <text evidence="2">The sequence shown here is derived from an EMBL/GenBank/DDBJ whole genome shotgun (WGS) entry which is preliminary data.</text>
</comment>
<evidence type="ECO:0000256" key="1">
    <source>
        <dbReference type="SAM" id="SignalP"/>
    </source>
</evidence>
<name>A0AAD8DXK5_MYTSE</name>
<dbReference type="AlphaFoldDB" id="A0AAD8DXK5"/>
<gene>
    <name evidence="2" type="ORF">PYW07_004334</name>
</gene>
<reference evidence="2" key="1">
    <citation type="submission" date="2023-03" db="EMBL/GenBank/DDBJ databases">
        <title>Chromosome-level genomes of two armyworms, Mythimna separata and Mythimna loreyi, provide insights into the biosynthesis and reception of sex pheromones.</title>
        <authorList>
            <person name="Zhao H."/>
        </authorList>
    </citation>
    <scope>NUCLEOTIDE SEQUENCE</scope>
    <source>
        <strain evidence="2">BeijingLab</strain>
        <tissue evidence="2">Pupa</tissue>
    </source>
</reference>
<evidence type="ECO:0000313" key="2">
    <source>
        <dbReference type="EMBL" id="KAJ8731170.1"/>
    </source>
</evidence>
<protein>
    <submittedName>
        <fullName evidence="2">Uncharacterized protein</fullName>
    </submittedName>
</protein>
<accession>A0AAD8DXK5</accession>
<proteinExistence type="predicted"/>
<evidence type="ECO:0000313" key="3">
    <source>
        <dbReference type="Proteomes" id="UP001231518"/>
    </source>
</evidence>
<dbReference type="EMBL" id="JARGEI010000005">
    <property type="protein sequence ID" value="KAJ8731170.1"/>
    <property type="molecule type" value="Genomic_DNA"/>
</dbReference>
<keyword evidence="3" id="KW-1185">Reference proteome</keyword>
<organism evidence="2 3">
    <name type="scientific">Mythimna separata</name>
    <name type="common">Oriental armyworm</name>
    <name type="synonym">Pseudaletia separata</name>
    <dbReference type="NCBI Taxonomy" id="271217"/>
    <lineage>
        <taxon>Eukaryota</taxon>
        <taxon>Metazoa</taxon>
        <taxon>Ecdysozoa</taxon>
        <taxon>Arthropoda</taxon>
        <taxon>Hexapoda</taxon>
        <taxon>Insecta</taxon>
        <taxon>Pterygota</taxon>
        <taxon>Neoptera</taxon>
        <taxon>Endopterygota</taxon>
        <taxon>Lepidoptera</taxon>
        <taxon>Glossata</taxon>
        <taxon>Ditrysia</taxon>
        <taxon>Noctuoidea</taxon>
        <taxon>Noctuidae</taxon>
        <taxon>Noctuinae</taxon>
        <taxon>Hadenini</taxon>
        <taxon>Mythimna</taxon>
    </lineage>
</organism>